<dbReference type="InterPro" id="IPR009003">
    <property type="entry name" value="Peptidase_S1_PA"/>
</dbReference>
<dbReference type="InterPro" id="IPR050430">
    <property type="entry name" value="Peptidase_S1"/>
</dbReference>
<keyword evidence="2" id="KW-0645">Protease</keyword>
<keyword evidence="11" id="KW-1185">Reference proteome</keyword>
<feature type="signal peptide" evidence="9">
    <location>
        <begin position="1"/>
        <end position="28"/>
    </location>
</feature>
<dbReference type="GO" id="GO:0006508">
    <property type="term" value="P:proteolysis"/>
    <property type="evidence" value="ECO:0007669"/>
    <property type="project" value="UniProtKB-KW"/>
</dbReference>
<dbReference type="GeneID" id="108085497"/>
<dbReference type="SMART" id="SM00020">
    <property type="entry name" value="Tryp_SPc"/>
    <property type="match status" value="1"/>
</dbReference>
<dbReference type="RefSeq" id="XP_017037606.1">
    <property type="nucleotide sequence ID" value="XM_017182117.3"/>
</dbReference>
<dbReference type="PROSITE" id="PS50240">
    <property type="entry name" value="TRYPSIN_DOM"/>
    <property type="match status" value="1"/>
</dbReference>
<dbReference type="PRINTS" id="PR00722">
    <property type="entry name" value="CHYMOTRYPSIN"/>
</dbReference>
<evidence type="ECO:0000259" key="10">
    <source>
        <dbReference type="PROSITE" id="PS50240"/>
    </source>
</evidence>
<evidence type="ECO:0000256" key="8">
    <source>
        <dbReference type="SAM" id="Phobius"/>
    </source>
</evidence>
<dbReference type="AlphaFoldDB" id="A0A6P4JPV1"/>
<evidence type="ECO:0000313" key="12">
    <source>
        <dbReference type="RefSeq" id="XP_017037606.1"/>
    </source>
</evidence>
<keyword evidence="8" id="KW-0812">Transmembrane</keyword>
<keyword evidence="4" id="KW-0378">Hydrolase</keyword>
<dbReference type="InterPro" id="IPR001254">
    <property type="entry name" value="Trypsin_dom"/>
</dbReference>
<evidence type="ECO:0000256" key="7">
    <source>
        <dbReference type="ARBA" id="ARBA00023157"/>
    </source>
</evidence>
<dbReference type="SUPFAM" id="SSF50494">
    <property type="entry name" value="Trypsin-like serine proteases"/>
    <property type="match status" value="1"/>
</dbReference>
<protein>
    <submittedName>
        <fullName evidence="12">Trypsin-2-like isoform X1</fullName>
    </submittedName>
</protein>
<keyword evidence="3 9" id="KW-0732">Signal</keyword>
<feature type="transmembrane region" description="Helical" evidence="8">
    <location>
        <begin position="287"/>
        <end position="306"/>
    </location>
</feature>
<dbReference type="Gene3D" id="2.40.10.10">
    <property type="entry name" value="Trypsin-like serine proteases"/>
    <property type="match status" value="1"/>
</dbReference>
<dbReference type="InterPro" id="IPR001314">
    <property type="entry name" value="Peptidase_S1A"/>
</dbReference>
<keyword evidence="5" id="KW-0720">Serine protease</keyword>
<dbReference type="PANTHER" id="PTHR24276:SF98">
    <property type="entry name" value="FI18310P1-RELATED"/>
    <property type="match status" value="1"/>
</dbReference>
<sequence length="316" mass="35645">MVKINKKLFGNFSRLLLFLLLLLTTSNAGNCNLHRRVKRLSSPSLTEKTIELAKYVVSIRSRTPSRYYGDNHYCGGVIVSLTFILTSAHCVMDQRKIMHRNRFVVIVAGNFIRLDYRNKYTVNRTVKGIFVPDGFTAENTHNIALIKLAKSLPLDNPNVGVINLPKAEPKPGLNYTVLGWGRMMKDGFMSSQIMSIDVELFSQESCEEMLNTFIDEMMCARNKNGDQNACAGDTGSPLILNETVYGVVSYRIGCGSEILPTVYTNVFMHLKWIEDVMKKNSANHLKPLIMFPIITPIVLLIGNKILKGFRLYLITI</sequence>
<evidence type="ECO:0000313" key="11">
    <source>
        <dbReference type="Proteomes" id="UP001652661"/>
    </source>
</evidence>
<comment type="similarity">
    <text evidence="1">Belongs to the peptidase S1 family.</text>
</comment>
<accession>A0A6P4JPV1</accession>
<dbReference type="Proteomes" id="UP001652661">
    <property type="component" value="Chromosome 3L"/>
</dbReference>
<dbReference type="InterPro" id="IPR043504">
    <property type="entry name" value="Peptidase_S1_PA_chymotrypsin"/>
</dbReference>
<evidence type="ECO:0000256" key="5">
    <source>
        <dbReference type="ARBA" id="ARBA00022825"/>
    </source>
</evidence>
<proteinExistence type="inferred from homology"/>
<keyword evidence="7" id="KW-1015">Disulfide bond</keyword>
<evidence type="ECO:0000256" key="4">
    <source>
        <dbReference type="ARBA" id="ARBA00022801"/>
    </source>
</evidence>
<dbReference type="CDD" id="cd00190">
    <property type="entry name" value="Tryp_SPc"/>
    <property type="match status" value="1"/>
</dbReference>
<name>A0A6P4JPV1_DROKI</name>
<dbReference type="GO" id="GO:0004252">
    <property type="term" value="F:serine-type endopeptidase activity"/>
    <property type="evidence" value="ECO:0007669"/>
    <property type="project" value="InterPro"/>
</dbReference>
<gene>
    <name evidence="12" type="primary">LOC108085497</name>
</gene>
<evidence type="ECO:0000256" key="9">
    <source>
        <dbReference type="SAM" id="SignalP"/>
    </source>
</evidence>
<dbReference type="OrthoDB" id="10059102at2759"/>
<evidence type="ECO:0000256" key="3">
    <source>
        <dbReference type="ARBA" id="ARBA00022729"/>
    </source>
</evidence>
<evidence type="ECO:0000256" key="6">
    <source>
        <dbReference type="ARBA" id="ARBA00023145"/>
    </source>
</evidence>
<keyword evidence="6" id="KW-0865">Zymogen</keyword>
<keyword evidence="8" id="KW-0472">Membrane</keyword>
<organism evidence="11 12">
    <name type="scientific">Drosophila kikkawai</name>
    <name type="common">Fruit fly</name>
    <dbReference type="NCBI Taxonomy" id="30033"/>
    <lineage>
        <taxon>Eukaryota</taxon>
        <taxon>Metazoa</taxon>
        <taxon>Ecdysozoa</taxon>
        <taxon>Arthropoda</taxon>
        <taxon>Hexapoda</taxon>
        <taxon>Insecta</taxon>
        <taxon>Pterygota</taxon>
        <taxon>Neoptera</taxon>
        <taxon>Endopterygota</taxon>
        <taxon>Diptera</taxon>
        <taxon>Brachycera</taxon>
        <taxon>Muscomorpha</taxon>
        <taxon>Ephydroidea</taxon>
        <taxon>Drosophilidae</taxon>
        <taxon>Drosophila</taxon>
        <taxon>Sophophora</taxon>
    </lineage>
</organism>
<feature type="chain" id="PRO_5027827589" evidence="9">
    <location>
        <begin position="29"/>
        <end position="316"/>
    </location>
</feature>
<feature type="domain" description="Peptidase S1" evidence="10">
    <location>
        <begin position="55"/>
        <end position="278"/>
    </location>
</feature>
<evidence type="ECO:0000256" key="2">
    <source>
        <dbReference type="ARBA" id="ARBA00022670"/>
    </source>
</evidence>
<evidence type="ECO:0000256" key="1">
    <source>
        <dbReference type="ARBA" id="ARBA00007664"/>
    </source>
</evidence>
<dbReference type="PANTHER" id="PTHR24276">
    <property type="entry name" value="POLYSERASE-RELATED"/>
    <property type="match status" value="1"/>
</dbReference>
<dbReference type="Pfam" id="PF00089">
    <property type="entry name" value="Trypsin"/>
    <property type="match status" value="1"/>
</dbReference>
<keyword evidence="8" id="KW-1133">Transmembrane helix</keyword>
<reference evidence="12" key="1">
    <citation type="submission" date="2025-08" db="UniProtKB">
        <authorList>
            <consortium name="RefSeq"/>
        </authorList>
    </citation>
    <scope>IDENTIFICATION</scope>
    <source>
        <strain evidence="12">14028-0561.14</strain>
        <tissue evidence="12">Whole fly</tissue>
    </source>
</reference>